<keyword evidence="1" id="KW-0812">Transmembrane</keyword>
<accession>A0A1D2N0D4</accession>
<name>A0A1D2N0D4_ORCCI</name>
<dbReference type="Gene3D" id="3.40.33.10">
    <property type="entry name" value="CAP"/>
    <property type="match status" value="1"/>
</dbReference>
<dbReference type="PANTHER" id="PTHR10334">
    <property type="entry name" value="CYSTEINE-RICH SECRETORY PROTEIN-RELATED"/>
    <property type="match status" value="1"/>
</dbReference>
<dbReference type="InterPro" id="IPR035940">
    <property type="entry name" value="CAP_sf"/>
</dbReference>
<organism evidence="3 4">
    <name type="scientific">Orchesella cincta</name>
    <name type="common">Springtail</name>
    <name type="synonym">Podura cincta</name>
    <dbReference type="NCBI Taxonomy" id="48709"/>
    <lineage>
        <taxon>Eukaryota</taxon>
        <taxon>Metazoa</taxon>
        <taxon>Ecdysozoa</taxon>
        <taxon>Arthropoda</taxon>
        <taxon>Hexapoda</taxon>
        <taxon>Collembola</taxon>
        <taxon>Entomobryomorpha</taxon>
        <taxon>Entomobryoidea</taxon>
        <taxon>Orchesellidae</taxon>
        <taxon>Orchesellinae</taxon>
        <taxon>Orchesella</taxon>
    </lineage>
</organism>
<proteinExistence type="predicted"/>
<keyword evidence="1" id="KW-0472">Membrane</keyword>
<sequence length="242" mass="27700">MTLETKALLVKIGIGLIIASLLAGYTFVWIQWVDIEGYQHTTLVHHNYLRARHGSPAVSLDADLNEMGRKCAHYYVKNRVMDHSCPFHMNYWPKMKEYIGECLWRIPTLDWSYYEAAIAAPRTFYAEIENYNFTDVESNIPKFLSVGHFAQMIWKEVTHIGLGISSSSSAPEFGIIVVVHYYPLYGFGDVEKMRKNLKPSLPEMKPIPIYGQWWPGIDPNNSKEAAAAENKFTFEKGPWGGM</sequence>
<comment type="caution">
    <text evidence="3">The sequence shown here is derived from an EMBL/GenBank/DDBJ whole genome shotgun (WGS) entry which is preliminary data.</text>
</comment>
<feature type="domain" description="SCP" evidence="2">
    <location>
        <begin position="37"/>
        <end position="186"/>
    </location>
</feature>
<dbReference type="Proteomes" id="UP000094527">
    <property type="component" value="Unassembled WGS sequence"/>
</dbReference>
<evidence type="ECO:0000313" key="4">
    <source>
        <dbReference type="Proteomes" id="UP000094527"/>
    </source>
</evidence>
<dbReference type="InterPro" id="IPR014044">
    <property type="entry name" value="CAP_dom"/>
</dbReference>
<evidence type="ECO:0000313" key="3">
    <source>
        <dbReference type="EMBL" id="ODM98524.1"/>
    </source>
</evidence>
<gene>
    <name evidence="3" type="ORF">Ocin01_08157</name>
</gene>
<protein>
    <submittedName>
        <fullName evidence="3">Golgi-associated plant pathogenesis-related protein 1</fullName>
    </submittedName>
</protein>
<evidence type="ECO:0000256" key="1">
    <source>
        <dbReference type="SAM" id="Phobius"/>
    </source>
</evidence>
<keyword evidence="4" id="KW-1185">Reference proteome</keyword>
<dbReference type="EMBL" id="LJIJ01000346">
    <property type="protein sequence ID" value="ODM98524.1"/>
    <property type="molecule type" value="Genomic_DNA"/>
</dbReference>
<evidence type="ECO:0000259" key="2">
    <source>
        <dbReference type="SMART" id="SM00198"/>
    </source>
</evidence>
<keyword evidence="1" id="KW-1133">Transmembrane helix</keyword>
<dbReference type="STRING" id="48709.A0A1D2N0D4"/>
<feature type="transmembrane region" description="Helical" evidence="1">
    <location>
        <begin position="12"/>
        <end position="32"/>
    </location>
</feature>
<dbReference type="AlphaFoldDB" id="A0A1D2N0D4"/>
<dbReference type="InterPro" id="IPR001283">
    <property type="entry name" value="CRISP-related"/>
</dbReference>
<dbReference type="SMART" id="SM00198">
    <property type="entry name" value="SCP"/>
    <property type="match status" value="1"/>
</dbReference>
<dbReference type="OrthoDB" id="337038at2759"/>
<dbReference type="SUPFAM" id="SSF55797">
    <property type="entry name" value="PR-1-like"/>
    <property type="match status" value="1"/>
</dbReference>
<dbReference type="Pfam" id="PF00188">
    <property type="entry name" value="CAP"/>
    <property type="match status" value="1"/>
</dbReference>
<reference evidence="3 4" key="1">
    <citation type="journal article" date="2016" name="Genome Biol. Evol.">
        <title>Gene Family Evolution Reflects Adaptation to Soil Environmental Stressors in the Genome of the Collembolan Orchesella cincta.</title>
        <authorList>
            <person name="Faddeeva-Vakhrusheva A."/>
            <person name="Derks M.F."/>
            <person name="Anvar S.Y."/>
            <person name="Agamennone V."/>
            <person name="Suring W."/>
            <person name="Smit S."/>
            <person name="van Straalen N.M."/>
            <person name="Roelofs D."/>
        </authorList>
    </citation>
    <scope>NUCLEOTIDE SEQUENCE [LARGE SCALE GENOMIC DNA]</scope>
    <source>
        <tissue evidence="3">Mixed pool</tissue>
    </source>
</reference>